<evidence type="ECO:0000313" key="3">
    <source>
        <dbReference type="EMBL" id="MFD1786834.1"/>
    </source>
</evidence>
<sequence>MNLSAVILAGSRPGAIDPVAAAEGVAHKALVRIDGAPMLAHVAAALREAGVQTIAVSANDPSVIALAVSLDLRVLRPARGPSDSVAIAIAELGAPLLVTTADHALLEGAWVTDFLADIPAEADVAVLLAERRRIEAAMPGSRRTYLRFADGAWSGCNLFHLATPQAERAIALWRTVEADRKRPWRIVRRFGVGMLLRYLIGRLTLGEAIARLGQTAGVRAAAVAARDGLAAVDVDKVSDLVDVDRIIASRR</sequence>
<comment type="caution">
    <text evidence="3">The sequence shown here is derived from an EMBL/GenBank/DDBJ whole genome shotgun (WGS) entry which is preliminary data.</text>
</comment>
<organism evidence="3 4">
    <name type="scientific">Sphingomonas floccifaciens</name>
    <dbReference type="NCBI Taxonomy" id="1844115"/>
    <lineage>
        <taxon>Bacteria</taxon>
        <taxon>Pseudomonadati</taxon>
        <taxon>Pseudomonadota</taxon>
        <taxon>Alphaproteobacteria</taxon>
        <taxon>Sphingomonadales</taxon>
        <taxon>Sphingomonadaceae</taxon>
        <taxon>Sphingomonas</taxon>
    </lineage>
</organism>
<proteinExistence type="predicted"/>
<dbReference type="InterPro" id="IPR029044">
    <property type="entry name" value="Nucleotide-diphossugar_trans"/>
</dbReference>
<dbReference type="Gene3D" id="3.90.550.10">
    <property type="entry name" value="Spore Coat Polysaccharide Biosynthesis Protein SpsA, Chain A"/>
    <property type="match status" value="1"/>
</dbReference>
<dbReference type="Pfam" id="PF12804">
    <property type="entry name" value="NTP_transf_3"/>
    <property type="match status" value="1"/>
</dbReference>
<evidence type="ECO:0000259" key="2">
    <source>
        <dbReference type="Pfam" id="PF12804"/>
    </source>
</evidence>
<accession>A0ABW4NBI2</accession>
<evidence type="ECO:0000313" key="4">
    <source>
        <dbReference type="Proteomes" id="UP001597283"/>
    </source>
</evidence>
<dbReference type="RefSeq" id="WP_380939178.1">
    <property type="nucleotide sequence ID" value="NZ_JBHUFC010000002.1"/>
</dbReference>
<dbReference type="EMBL" id="JBHUFC010000002">
    <property type="protein sequence ID" value="MFD1786834.1"/>
    <property type="molecule type" value="Genomic_DNA"/>
</dbReference>
<protein>
    <submittedName>
        <fullName evidence="3">Nucleotidyltransferase family protein</fullName>
    </submittedName>
</protein>
<dbReference type="SUPFAM" id="SSF53448">
    <property type="entry name" value="Nucleotide-diphospho-sugar transferases"/>
    <property type="match status" value="1"/>
</dbReference>
<dbReference type="Proteomes" id="UP001597283">
    <property type="component" value="Unassembled WGS sequence"/>
</dbReference>
<keyword evidence="1" id="KW-0460">Magnesium</keyword>
<evidence type="ECO:0000256" key="1">
    <source>
        <dbReference type="ARBA" id="ARBA00022842"/>
    </source>
</evidence>
<gene>
    <name evidence="3" type="ORF">ACFSC3_04540</name>
</gene>
<dbReference type="InterPro" id="IPR025877">
    <property type="entry name" value="MobA-like_NTP_Trfase"/>
</dbReference>
<reference evidence="4" key="1">
    <citation type="journal article" date="2019" name="Int. J. Syst. Evol. Microbiol.">
        <title>The Global Catalogue of Microorganisms (GCM) 10K type strain sequencing project: providing services to taxonomists for standard genome sequencing and annotation.</title>
        <authorList>
            <consortium name="The Broad Institute Genomics Platform"/>
            <consortium name="The Broad Institute Genome Sequencing Center for Infectious Disease"/>
            <person name="Wu L."/>
            <person name="Ma J."/>
        </authorList>
    </citation>
    <scope>NUCLEOTIDE SEQUENCE [LARGE SCALE GENOMIC DNA]</scope>
    <source>
        <strain evidence="4">Q85</strain>
    </source>
</reference>
<name>A0ABW4NBI2_9SPHN</name>
<feature type="domain" description="MobA-like NTP transferase" evidence="2">
    <location>
        <begin position="6"/>
        <end position="137"/>
    </location>
</feature>
<keyword evidence="4" id="KW-1185">Reference proteome</keyword>